<proteinExistence type="predicted"/>
<evidence type="ECO:0000256" key="1">
    <source>
        <dbReference type="SAM" id="MobiDB-lite"/>
    </source>
</evidence>
<dbReference type="Proteomes" id="UP000683291">
    <property type="component" value="Chromosome 1"/>
</dbReference>
<feature type="region of interest" description="Disordered" evidence="1">
    <location>
        <begin position="1"/>
        <end position="24"/>
    </location>
</feature>
<protein>
    <submittedName>
        <fullName evidence="2">Uncharacterized protein</fullName>
    </submittedName>
</protein>
<gene>
    <name evidence="2" type="ORF">KDD17_14445</name>
</gene>
<sequence>MADDIGGGAGRGKITGQSEGVGVRRSSLQKPGLLVLLVVSFFDPGCHEGNVVL</sequence>
<feature type="compositionally biased region" description="Gly residues" evidence="1">
    <location>
        <begin position="1"/>
        <end position="13"/>
    </location>
</feature>
<name>A0A975JD13_9RHOB</name>
<dbReference type="RefSeq" id="WP_212704305.1">
    <property type="nucleotide sequence ID" value="NZ_CP073581.1"/>
</dbReference>
<accession>A0A975JD13</accession>
<dbReference type="EMBL" id="CP073581">
    <property type="protein sequence ID" value="QUJ76107.1"/>
    <property type="molecule type" value="Genomic_DNA"/>
</dbReference>
<keyword evidence="3" id="KW-1185">Reference proteome</keyword>
<evidence type="ECO:0000313" key="3">
    <source>
        <dbReference type="Proteomes" id="UP000683291"/>
    </source>
</evidence>
<reference evidence="2" key="1">
    <citation type="submission" date="2021-04" db="EMBL/GenBank/DDBJ databases">
        <title>Complete genome sequence for Sulfitobacter sp. strain JK7-1.</title>
        <authorList>
            <person name="Park S.-J."/>
        </authorList>
    </citation>
    <scope>NUCLEOTIDE SEQUENCE</scope>
    <source>
        <strain evidence="2">JK7-1</strain>
    </source>
</reference>
<dbReference type="KEGG" id="sual:KDD17_14445"/>
<evidence type="ECO:0000313" key="2">
    <source>
        <dbReference type="EMBL" id="QUJ76107.1"/>
    </source>
</evidence>
<organism evidence="2 3">
    <name type="scientific">Sulfitobacter albidus</name>
    <dbReference type="NCBI Taxonomy" id="2829501"/>
    <lineage>
        <taxon>Bacteria</taxon>
        <taxon>Pseudomonadati</taxon>
        <taxon>Pseudomonadota</taxon>
        <taxon>Alphaproteobacteria</taxon>
        <taxon>Rhodobacterales</taxon>
        <taxon>Roseobacteraceae</taxon>
        <taxon>Sulfitobacter</taxon>
    </lineage>
</organism>
<dbReference type="AlphaFoldDB" id="A0A975JD13"/>